<dbReference type="AlphaFoldDB" id="A0A0M4N7L6"/>
<dbReference type="PATRIC" id="fig|1279460.3.peg.1497"/>
<sequence length="59" mass="7278">MNLNLTDRFLKCGNYHKLRFVYKMMWELLQTMILQTIPEIVPLENFFLGRTHVKIRFKF</sequence>
<accession>A0A0M4N7L6</accession>
<evidence type="ECO:0000313" key="2">
    <source>
        <dbReference type="Proteomes" id="UP000056502"/>
    </source>
</evidence>
<protein>
    <submittedName>
        <fullName evidence="1">Uncharacterized protein</fullName>
    </submittedName>
</protein>
<organism evidence="1">
    <name type="scientific">Leptospira interrogans serovar Hardjo str. Norma</name>
    <dbReference type="NCBI Taxonomy" id="1279460"/>
    <lineage>
        <taxon>Bacteria</taxon>
        <taxon>Pseudomonadati</taxon>
        <taxon>Spirochaetota</taxon>
        <taxon>Spirochaetia</taxon>
        <taxon>Leptospirales</taxon>
        <taxon>Leptospiraceae</taxon>
        <taxon>Leptospira</taxon>
    </lineage>
</organism>
<evidence type="ECO:0000313" key="1">
    <source>
        <dbReference type="EMBL" id="ALE38680.1"/>
    </source>
</evidence>
<dbReference type="AntiFam" id="ANF00051">
    <property type="entry name" value="Translation of DNA tandem repeat"/>
</dbReference>
<dbReference type="Proteomes" id="UP000056502">
    <property type="component" value="Chromosome I"/>
</dbReference>
<reference evidence="1 2" key="1">
    <citation type="journal article" date="2015" name="Genome Announc.">
        <title>Whole-Genome Sequence of Leptospira interrogans Serovar Hardjo Subtype Hardjoprajitno Strain Norma, Isolated from Cattle in a Leptospirosis Outbreak in Brazil.</title>
        <authorList>
            <person name="Cosate M.R."/>
            <person name="Soares S.C."/>
            <person name="Mendes T.A."/>
            <person name="Raittz R.T."/>
            <person name="Moreira E.C."/>
            <person name="Leite R."/>
            <person name="Fernandes G.R."/>
            <person name="Haddad J.P."/>
            <person name="Ortega J.M."/>
        </authorList>
    </citation>
    <scope>NUCLEOTIDE SEQUENCE [LARGE SCALE GENOMIC DNA]</scope>
    <source>
        <strain evidence="1 2">Norma</strain>
    </source>
</reference>
<dbReference type="EMBL" id="CP012603">
    <property type="protein sequence ID" value="ALE38680.1"/>
    <property type="molecule type" value="Genomic_DNA"/>
</dbReference>
<gene>
    <name evidence="1" type="ORF">G436_1484</name>
</gene>
<name>A0A0M4N7L6_LEPIR</name>
<proteinExistence type="predicted"/>